<evidence type="ECO:0000313" key="3">
    <source>
        <dbReference type="Proteomes" id="UP000218811"/>
    </source>
</evidence>
<protein>
    <submittedName>
        <fullName evidence="2">Uncharacterized protein</fullName>
    </submittedName>
</protein>
<dbReference type="InterPro" id="IPR053729">
    <property type="entry name" value="MAD2L1BP_domain_sf"/>
</dbReference>
<keyword evidence="3" id="KW-1185">Reference proteome</keyword>
<sequence>MTTQSPNVQRASHSIEDTAALRAIPLSVPSDDAVTGSVFKTDAPIRLKAPTVLLETSPVSQSLAATLAMSLLGHTMFQKGQIPLPVVQLARMPGRQTDSKAAKKRMELLSAIDTLSSHMQTTFLALSTAIARRKQKDDGGNENLIKHGRAHLAFMVGPSAGAARARVMLVIDGLELKIWGEEAPAGYERAIAEEQQDRVEMPLESTEDQRGTQNHYNSGGNGLSSEDSDSDDESDLEEPNSFATEAATEPPLSPSPSPSPPPSQDVSRSPSPEPASTSKFQVYRDLEQPPPPVGFASVTPPRRTVFRPFCDPSPPSQQPAQVSKSPALKPVCDTPPSSGASPLAKDVDGQTRSLPLRDRTPVVQGQGLKTAQVRQDESFAGEQQALQAASRLLSRTLINACAEDDGGMSCELAPTQTHVMLRAPRRFSHPAWIPKQNLTRTMEKTLETFLKDAKGDGPSKSEVISKKMKTEGVFVGHRGSDWHAVTSMQTRENDEPGSDEEDCRFEDDEMIWWAWDGKLVGFTDW</sequence>
<evidence type="ECO:0000313" key="2">
    <source>
        <dbReference type="EMBL" id="PCH41727.1"/>
    </source>
</evidence>
<feature type="region of interest" description="Disordered" evidence="1">
    <location>
        <begin position="195"/>
        <end position="278"/>
    </location>
</feature>
<proteinExistence type="predicted"/>
<reference evidence="2 3" key="1">
    <citation type="journal article" date="2012" name="Science">
        <title>The Paleozoic origin of enzymatic lignin decomposition reconstructed from 31 fungal genomes.</title>
        <authorList>
            <person name="Floudas D."/>
            <person name="Binder M."/>
            <person name="Riley R."/>
            <person name="Barry K."/>
            <person name="Blanchette R.A."/>
            <person name="Henrissat B."/>
            <person name="Martinez A.T."/>
            <person name="Otillar R."/>
            <person name="Spatafora J.W."/>
            <person name="Yadav J.S."/>
            <person name="Aerts A."/>
            <person name="Benoit I."/>
            <person name="Boyd A."/>
            <person name="Carlson A."/>
            <person name="Copeland A."/>
            <person name="Coutinho P.M."/>
            <person name="de Vries R.P."/>
            <person name="Ferreira P."/>
            <person name="Findley K."/>
            <person name="Foster B."/>
            <person name="Gaskell J."/>
            <person name="Glotzer D."/>
            <person name="Gorecki P."/>
            <person name="Heitman J."/>
            <person name="Hesse C."/>
            <person name="Hori C."/>
            <person name="Igarashi K."/>
            <person name="Jurgens J.A."/>
            <person name="Kallen N."/>
            <person name="Kersten P."/>
            <person name="Kohler A."/>
            <person name="Kuees U."/>
            <person name="Kumar T.K.A."/>
            <person name="Kuo A."/>
            <person name="LaButti K."/>
            <person name="Larrondo L.F."/>
            <person name="Lindquist E."/>
            <person name="Ling A."/>
            <person name="Lombard V."/>
            <person name="Lucas S."/>
            <person name="Lundell T."/>
            <person name="Martin R."/>
            <person name="McLaughlin D.J."/>
            <person name="Morgenstern I."/>
            <person name="Morin E."/>
            <person name="Murat C."/>
            <person name="Nagy L.G."/>
            <person name="Nolan M."/>
            <person name="Ohm R.A."/>
            <person name="Patyshakuliyeva A."/>
            <person name="Rokas A."/>
            <person name="Ruiz-Duenas F.J."/>
            <person name="Sabat G."/>
            <person name="Salamov A."/>
            <person name="Samejima M."/>
            <person name="Schmutz J."/>
            <person name="Slot J.C."/>
            <person name="St John F."/>
            <person name="Stenlid J."/>
            <person name="Sun H."/>
            <person name="Sun S."/>
            <person name="Syed K."/>
            <person name="Tsang A."/>
            <person name="Wiebenga A."/>
            <person name="Young D."/>
            <person name="Pisabarro A."/>
            <person name="Eastwood D.C."/>
            <person name="Martin F."/>
            <person name="Cullen D."/>
            <person name="Grigoriev I.V."/>
            <person name="Hibbett D.S."/>
        </authorList>
    </citation>
    <scope>NUCLEOTIDE SEQUENCE [LARGE SCALE GENOMIC DNA]</scope>
    <source>
        <strain evidence="2 3">MD-104</strain>
    </source>
</reference>
<accession>A0A2H3JZX5</accession>
<feature type="compositionally biased region" description="Pro residues" evidence="1">
    <location>
        <begin position="251"/>
        <end position="263"/>
    </location>
</feature>
<dbReference type="OrthoDB" id="2387165at2759"/>
<evidence type="ECO:0000256" key="1">
    <source>
        <dbReference type="SAM" id="MobiDB-lite"/>
    </source>
</evidence>
<dbReference type="OMA" id="MIWWSWD"/>
<feature type="compositionally biased region" description="Basic and acidic residues" evidence="1">
    <location>
        <begin position="345"/>
        <end position="359"/>
    </location>
</feature>
<dbReference type="STRING" id="742152.A0A2H3JZX5"/>
<feature type="region of interest" description="Disordered" evidence="1">
    <location>
        <begin position="306"/>
        <end position="359"/>
    </location>
</feature>
<feature type="compositionally biased region" description="Acidic residues" evidence="1">
    <location>
        <begin position="226"/>
        <end position="238"/>
    </location>
</feature>
<organism evidence="2 3">
    <name type="scientific">Wolfiporia cocos (strain MD-104)</name>
    <name type="common">Brown rot fungus</name>
    <dbReference type="NCBI Taxonomy" id="742152"/>
    <lineage>
        <taxon>Eukaryota</taxon>
        <taxon>Fungi</taxon>
        <taxon>Dikarya</taxon>
        <taxon>Basidiomycota</taxon>
        <taxon>Agaricomycotina</taxon>
        <taxon>Agaricomycetes</taxon>
        <taxon>Polyporales</taxon>
        <taxon>Phaeolaceae</taxon>
        <taxon>Wolfiporia</taxon>
    </lineage>
</organism>
<gene>
    <name evidence="2" type="ORF">WOLCODRAFT_163336</name>
</gene>
<dbReference type="Gene3D" id="3.30.900.20">
    <property type="match status" value="1"/>
</dbReference>
<dbReference type="Proteomes" id="UP000218811">
    <property type="component" value="Unassembled WGS sequence"/>
</dbReference>
<dbReference type="AlphaFoldDB" id="A0A2H3JZX5"/>
<name>A0A2H3JZX5_WOLCO</name>
<dbReference type="EMBL" id="KB468113">
    <property type="protein sequence ID" value="PCH41727.1"/>
    <property type="molecule type" value="Genomic_DNA"/>
</dbReference>